<dbReference type="AlphaFoldDB" id="A0AA97JFN5"/>
<keyword evidence="6" id="KW-0963">Cytoplasm</keyword>
<keyword evidence="24" id="KW-1185">Reference proteome</keyword>
<keyword evidence="11" id="KW-0378">Hydrolase</keyword>
<dbReference type="SUPFAM" id="SSF57625">
    <property type="entry name" value="Invertebrate chitin-binding proteins"/>
    <property type="match status" value="1"/>
</dbReference>
<dbReference type="PROSITE" id="PS01095">
    <property type="entry name" value="GH18_1"/>
    <property type="match status" value="1"/>
</dbReference>
<evidence type="ECO:0000256" key="4">
    <source>
        <dbReference type="ARBA" id="ARBA00009121"/>
    </source>
</evidence>
<evidence type="ECO:0000256" key="8">
    <source>
        <dbReference type="ARBA" id="ARBA00022669"/>
    </source>
</evidence>
<dbReference type="Proteomes" id="UP001190640">
    <property type="component" value="Chromosome 5"/>
</dbReference>
<name>A0AA97JFN5_EUBMA</name>
<dbReference type="FunFam" id="3.20.20.80:FF:000007">
    <property type="entry name" value="Acidic mammalian chitinase"/>
    <property type="match status" value="2"/>
</dbReference>
<comment type="subunit">
    <text evidence="19">Interacts with EGFR.</text>
</comment>
<evidence type="ECO:0000256" key="19">
    <source>
        <dbReference type="ARBA" id="ARBA00062006"/>
    </source>
</evidence>
<proteinExistence type="inferred from homology"/>
<evidence type="ECO:0000256" key="15">
    <source>
        <dbReference type="ARBA" id="ARBA00023198"/>
    </source>
</evidence>
<dbReference type="InterPro" id="IPR029070">
    <property type="entry name" value="Chitinase_insertion_sf"/>
</dbReference>
<comment type="subcellular location">
    <subcellularLocation>
        <location evidence="2">Cytoplasm</location>
    </subcellularLocation>
    <subcellularLocation>
        <location evidence="3">Secreted</location>
    </subcellularLocation>
</comment>
<dbReference type="SUPFAM" id="SSF54556">
    <property type="entry name" value="Chitinase insertion domain"/>
    <property type="match status" value="2"/>
</dbReference>
<keyword evidence="14" id="KW-1015">Disulfide bond</keyword>
<keyword evidence="16" id="KW-0119">Carbohydrate metabolism</keyword>
<dbReference type="FunFam" id="3.20.20.80:FF:000081">
    <property type="entry name" value="Chitinase 1"/>
    <property type="match status" value="1"/>
</dbReference>
<keyword evidence="9" id="KW-0053">Apoptosis</keyword>
<evidence type="ECO:0000256" key="1">
    <source>
        <dbReference type="ARBA" id="ARBA00000822"/>
    </source>
</evidence>
<dbReference type="GO" id="GO:0006915">
    <property type="term" value="P:apoptotic process"/>
    <property type="evidence" value="ECO:0007669"/>
    <property type="project" value="UniProtKB-KW"/>
</dbReference>
<evidence type="ECO:0000256" key="6">
    <source>
        <dbReference type="ARBA" id="ARBA00022490"/>
    </source>
</evidence>
<keyword evidence="13" id="KW-0146">Chitin degradation</keyword>
<dbReference type="Gene3D" id="3.20.20.80">
    <property type="entry name" value="Glycosidases"/>
    <property type="match status" value="2"/>
</dbReference>
<keyword evidence="7" id="KW-0964">Secreted</keyword>
<dbReference type="PROSITE" id="PS51910">
    <property type="entry name" value="GH18_2"/>
    <property type="match status" value="2"/>
</dbReference>
<feature type="domain" description="GH18" evidence="23">
    <location>
        <begin position="499"/>
        <end position="863"/>
    </location>
</feature>
<evidence type="ECO:0000313" key="25">
    <source>
        <dbReference type="RefSeq" id="XP_054836397.1"/>
    </source>
</evidence>
<sequence length="865" mass="96857">MFLNCFAGFHPSRYAAVQYTPCLAAGLAILVILHCSSALKLVCYFTNWAQYRPERGRFLPQDIDPNLCTHLIYAFAGMDENKIKTVEWNDEKLYQDFNKLKERNPRLKTLLAIGGWNFGSAKFSAMVATPANRRTFILSVVSFLRKHDFNGLDLDWEYPGHRGSPAEDKERFTSLVQEMAEEFRAETQRTRKERLLLTAAVAAGKTTSKTAYDIAKISQCLDFINLMTYDFHGSWEMVTGHVSPLYPDTDAAVQYWRSQGAPPEKMIMGIPAYARTFTLSSSSQTGPNAPASGPGTPGTFTREAGFLAYYEVCIFKQGATTKLISEQKVSYSFKGNQWAGYDDVDSIKNKVNYLKQNNLGGGMVWAMDLDDFSNAFCNQGAYPLLQTLKRELGFKDGPANPIPPTQDEPLRPDQSQPVPPTANTFCRDKADGTYANLQDPMTYYHCAHGNAFIQPCGANLIFNDKCKCCDWKPLGTKMGQASIWAGLVALIFLQSVSSYKLICYFTIWSQYREPGGRFVPDTDTIDANLCTHIIYAFSNLSGNQITHAEWNDETTYETLNRLKTINPQLKTLLSIGGSGEGSKRLSNIAASPSKRSEFVYSVVKYLQRYNFDGFDLDWISPEERDKRHLVDLVKDLSIQFSREAAKNPSNKKLILSVAVQAGRESIDKGYDVREISKAADFINFLSFDFHGSWNDETGHGSPLYKGKNDYGSSSYYNVDYSVKYLKSKGVPNEKIMMGIPTYGRTFTLSSRQTGVGAPVSGTGTPGPFTKEHGIMSYYEICVFNNGAKKEQIEEQAVPYSYKGNQWVGYEDVISVRAKVQYMKENNLGGIMIWSLDSDDFSGSHCHQGKYPLVGAVKEELNKKPA</sequence>
<keyword evidence="10" id="KW-0732">Signal</keyword>
<keyword evidence="17" id="KW-0326">Glycosidase</keyword>
<dbReference type="InterPro" id="IPR017853">
    <property type="entry name" value="GH"/>
</dbReference>
<dbReference type="PANTHER" id="PTHR11177">
    <property type="entry name" value="CHITINASE"/>
    <property type="match status" value="1"/>
</dbReference>
<evidence type="ECO:0000256" key="16">
    <source>
        <dbReference type="ARBA" id="ARBA00023277"/>
    </source>
</evidence>
<evidence type="ECO:0000256" key="18">
    <source>
        <dbReference type="ARBA" id="ARBA00023326"/>
    </source>
</evidence>
<evidence type="ECO:0000313" key="24">
    <source>
        <dbReference type="Proteomes" id="UP001190640"/>
    </source>
</evidence>
<evidence type="ECO:0000256" key="21">
    <source>
        <dbReference type="SAM" id="MobiDB-lite"/>
    </source>
</evidence>
<dbReference type="SUPFAM" id="SSF51445">
    <property type="entry name" value="(Trans)glycosidases"/>
    <property type="match status" value="2"/>
</dbReference>
<evidence type="ECO:0000256" key="17">
    <source>
        <dbReference type="ARBA" id="ARBA00023295"/>
    </source>
</evidence>
<comment type="catalytic activity">
    <reaction evidence="1">
        <text>Random endo-hydrolysis of N-acetyl-beta-D-glucosaminide (1-&gt;4)-beta-linkages in chitin and chitodextrins.</text>
        <dbReference type="EC" id="3.2.1.14"/>
    </reaction>
</comment>
<dbReference type="InterPro" id="IPR036508">
    <property type="entry name" value="Chitin-bd_dom_sf"/>
</dbReference>
<gene>
    <name evidence="25" type="primary">LOC129330393</name>
</gene>
<keyword evidence="12" id="KW-0391">Immunity</keyword>
<dbReference type="Gene3D" id="3.10.50.10">
    <property type="match status" value="2"/>
</dbReference>
<evidence type="ECO:0000256" key="14">
    <source>
        <dbReference type="ARBA" id="ARBA00023157"/>
    </source>
</evidence>
<dbReference type="SMART" id="SM00494">
    <property type="entry name" value="ChtBD2"/>
    <property type="match status" value="1"/>
</dbReference>
<feature type="region of interest" description="Disordered" evidence="21">
    <location>
        <begin position="395"/>
        <end position="419"/>
    </location>
</feature>
<evidence type="ECO:0000256" key="12">
    <source>
        <dbReference type="ARBA" id="ARBA00022859"/>
    </source>
</evidence>
<dbReference type="GO" id="GO:0002376">
    <property type="term" value="P:immune system process"/>
    <property type="evidence" value="ECO:0007669"/>
    <property type="project" value="UniProtKB-KW"/>
</dbReference>
<accession>A0AA97JFN5</accession>
<feature type="domain" description="GH18" evidence="23">
    <location>
        <begin position="39"/>
        <end position="395"/>
    </location>
</feature>
<dbReference type="FunFam" id="3.10.50.10:FF:000001">
    <property type="entry name" value="Chitinase 3-like 1"/>
    <property type="match status" value="2"/>
</dbReference>
<evidence type="ECO:0000256" key="10">
    <source>
        <dbReference type="ARBA" id="ARBA00022729"/>
    </source>
</evidence>
<dbReference type="RefSeq" id="XP_054836397.1">
    <property type="nucleotide sequence ID" value="XM_054980422.1"/>
</dbReference>
<dbReference type="GO" id="GO:0000272">
    <property type="term" value="P:polysaccharide catabolic process"/>
    <property type="evidence" value="ECO:0007669"/>
    <property type="project" value="UniProtKB-KW"/>
</dbReference>
<dbReference type="FunFam" id="2.170.140.10:FF:000001">
    <property type="entry name" value="Acidic mammalian chitinase"/>
    <property type="match status" value="1"/>
</dbReference>
<dbReference type="KEGG" id="emc:129330393"/>
<dbReference type="Pfam" id="PF00704">
    <property type="entry name" value="Glyco_hydro_18"/>
    <property type="match status" value="2"/>
</dbReference>
<evidence type="ECO:0000259" key="23">
    <source>
        <dbReference type="PROSITE" id="PS51910"/>
    </source>
</evidence>
<dbReference type="GO" id="GO:0008061">
    <property type="term" value="F:chitin binding"/>
    <property type="evidence" value="ECO:0007669"/>
    <property type="project" value="UniProtKB-KW"/>
</dbReference>
<dbReference type="Pfam" id="PF01607">
    <property type="entry name" value="CBM_14"/>
    <property type="match status" value="1"/>
</dbReference>
<comment type="similarity">
    <text evidence="4">Belongs to the glycosyl hydrolase 18 family. Chitinase class II subfamily.</text>
</comment>
<dbReference type="InterPro" id="IPR001579">
    <property type="entry name" value="Glyco_hydro_18_chit_AS"/>
</dbReference>
<dbReference type="GO" id="GO:0006032">
    <property type="term" value="P:chitin catabolic process"/>
    <property type="evidence" value="ECO:0007669"/>
    <property type="project" value="UniProtKB-KW"/>
</dbReference>
<evidence type="ECO:0000256" key="20">
    <source>
        <dbReference type="ARBA" id="ARBA00072739"/>
    </source>
</evidence>
<dbReference type="GeneID" id="129330393"/>
<evidence type="ECO:0000256" key="11">
    <source>
        <dbReference type="ARBA" id="ARBA00022801"/>
    </source>
</evidence>
<keyword evidence="18" id="KW-0624">Polysaccharide degradation</keyword>
<evidence type="ECO:0000256" key="13">
    <source>
        <dbReference type="ARBA" id="ARBA00023024"/>
    </source>
</evidence>
<dbReference type="PANTHER" id="PTHR11177:SF404">
    <property type="entry name" value="HISTIDINE-RICH CARBOXYL TERMINUS PROTEIN 1 ISOFORM X1"/>
    <property type="match status" value="1"/>
</dbReference>
<evidence type="ECO:0000259" key="22">
    <source>
        <dbReference type="PROSITE" id="PS50940"/>
    </source>
</evidence>
<evidence type="ECO:0000256" key="7">
    <source>
        <dbReference type="ARBA" id="ARBA00022525"/>
    </source>
</evidence>
<evidence type="ECO:0000256" key="3">
    <source>
        <dbReference type="ARBA" id="ARBA00004613"/>
    </source>
</evidence>
<dbReference type="GO" id="GO:0008843">
    <property type="term" value="F:endochitinase activity"/>
    <property type="evidence" value="ECO:0007669"/>
    <property type="project" value="UniProtKB-EC"/>
</dbReference>
<dbReference type="GO" id="GO:0006954">
    <property type="term" value="P:inflammatory response"/>
    <property type="evidence" value="ECO:0007669"/>
    <property type="project" value="UniProtKB-KW"/>
</dbReference>
<dbReference type="InterPro" id="IPR011583">
    <property type="entry name" value="Chitinase_II/V-like_cat"/>
</dbReference>
<dbReference type="InterPro" id="IPR002557">
    <property type="entry name" value="Chitin-bd_dom"/>
</dbReference>
<dbReference type="GO" id="GO:0005737">
    <property type="term" value="C:cytoplasm"/>
    <property type="evidence" value="ECO:0007669"/>
    <property type="project" value="UniProtKB-SubCell"/>
</dbReference>
<keyword evidence="15" id="KW-0395">Inflammatory response</keyword>
<dbReference type="PROSITE" id="PS50940">
    <property type="entry name" value="CHIT_BIND_II"/>
    <property type="match status" value="1"/>
</dbReference>
<protein>
    <recommendedName>
        <fullName evidence="20">Acidic mammalian chitinase</fullName>
        <ecNumber evidence="5">3.2.1.14</ecNumber>
    </recommendedName>
</protein>
<keyword evidence="8" id="KW-0147">Chitin-binding</keyword>
<reference evidence="25" key="1">
    <citation type="submission" date="2025-08" db="UniProtKB">
        <authorList>
            <consortium name="RefSeq"/>
        </authorList>
    </citation>
    <scope>IDENTIFICATION</scope>
    <source>
        <tissue evidence="25">Blood</tissue>
    </source>
</reference>
<evidence type="ECO:0000256" key="2">
    <source>
        <dbReference type="ARBA" id="ARBA00004496"/>
    </source>
</evidence>
<dbReference type="Gene3D" id="2.170.140.10">
    <property type="entry name" value="Chitin binding domain"/>
    <property type="match status" value="1"/>
</dbReference>
<dbReference type="InterPro" id="IPR050314">
    <property type="entry name" value="Glycosyl_Hydrlase_18"/>
</dbReference>
<dbReference type="GO" id="GO:0005576">
    <property type="term" value="C:extracellular region"/>
    <property type="evidence" value="ECO:0007669"/>
    <property type="project" value="UniProtKB-SubCell"/>
</dbReference>
<dbReference type="SMART" id="SM00636">
    <property type="entry name" value="Glyco_18"/>
    <property type="match status" value="2"/>
</dbReference>
<evidence type="ECO:0000256" key="9">
    <source>
        <dbReference type="ARBA" id="ARBA00022703"/>
    </source>
</evidence>
<organism evidence="24 25">
    <name type="scientific">Eublepharis macularius</name>
    <name type="common">Leopard gecko</name>
    <name type="synonym">Cyrtodactylus macularius</name>
    <dbReference type="NCBI Taxonomy" id="481883"/>
    <lineage>
        <taxon>Eukaryota</taxon>
        <taxon>Metazoa</taxon>
        <taxon>Chordata</taxon>
        <taxon>Craniata</taxon>
        <taxon>Vertebrata</taxon>
        <taxon>Euteleostomi</taxon>
        <taxon>Lepidosauria</taxon>
        <taxon>Squamata</taxon>
        <taxon>Bifurcata</taxon>
        <taxon>Gekkota</taxon>
        <taxon>Eublepharidae</taxon>
        <taxon>Eublepharinae</taxon>
        <taxon>Eublepharis</taxon>
    </lineage>
</organism>
<dbReference type="InterPro" id="IPR001223">
    <property type="entry name" value="Glyco_hydro18_cat"/>
</dbReference>
<evidence type="ECO:0000256" key="5">
    <source>
        <dbReference type="ARBA" id="ARBA00012729"/>
    </source>
</evidence>
<feature type="domain" description="Chitin-binding type-2" evidence="22">
    <location>
        <begin position="423"/>
        <end position="471"/>
    </location>
</feature>
<dbReference type="CDD" id="cd02872">
    <property type="entry name" value="GH18_chitolectin_chitotriosidase"/>
    <property type="match status" value="2"/>
</dbReference>
<dbReference type="EC" id="3.2.1.14" evidence="5"/>